<dbReference type="EMBL" id="BRPL01000002">
    <property type="protein sequence ID" value="GLB46158.1"/>
    <property type="molecule type" value="Genomic_DNA"/>
</dbReference>
<organism evidence="1 2">
    <name type="scientific">Philodulcilactobacillus myokoensis</name>
    <dbReference type="NCBI Taxonomy" id="2929573"/>
    <lineage>
        <taxon>Bacteria</taxon>
        <taxon>Bacillati</taxon>
        <taxon>Bacillota</taxon>
        <taxon>Bacilli</taxon>
        <taxon>Lactobacillales</taxon>
        <taxon>Lactobacillaceae</taxon>
        <taxon>Philodulcilactobacillus</taxon>
    </lineage>
</organism>
<evidence type="ECO:0000313" key="2">
    <source>
        <dbReference type="Proteomes" id="UP001144204"/>
    </source>
</evidence>
<name>A0A9W6AZY5_9LACO</name>
<reference evidence="1" key="1">
    <citation type="submission" date="2022-07" db="EMBL/GenBank/DDBJ databases">
        <authorList>
            <person name="Kouya T."/>
            <person name="Ishiyama Y."/>
        </authorList>
    </citation>
    <scope>NUCLEOTIDE SEQUENCE</scope>
    <source>
        <strain evidence="1">WR16-4</strain>
    </source>
</reference>
<evidence type="ECO:0000313" key="1">
    <source>
        <dbReference type="EMBL" id="GLB46158.1"/>
    </source>
</evidence>
<protein>
    <submittedName>
        <fullName evidence="1">Uncharacterized protein</fullName>
    </submittedName>
</protein>
<comment type="caution">
    <text evidence="1">The sequence shown here is derived from an EMBL/GenBank/DDBJ whole genome shotgun (WGS) entry which is preliminary data.</text>
</comment>
<dbReference type="AlphaFoldDB" id="A0A9W6AZY5"/>
<sequence>MRSYSKSDFKSTVNQFVGKPNLKKEQKEIQKVADYFKCVIKH</sequence>
<proteinExistence type="predicted"/>
<reference evidence="1" key="2">
    <citation type="journal article" date="2023" name="PLoS ONE">
        <title>Philodulcilactobacillus myokoensis gen. nov., sp. nov., a fructophilic, acidophilic, and agar-phobic lactic acid bacterium isolated from fermented vegetable extracts.</title>
        <authorList>
            <person name="Kouya T."/>
            <person name="Ishiyama Y."/>
            <person name="Ohashi S."/>
            <person name="Kumakubo R."/>
            <person name="Yamazaki T."/>
            <person name="Otaki T."/>
        </authorList>
    </citation>
    <scope>NUCLEOTIDE SEQUENCE</scope>
    <source>
        <strain evidence="1">WR16-4</strain>
    </source>
</reference>
<dbReference type="Proteomes" id="UP001144204">
    <property type="component" value="Unassembled WGS sequence"/>
</dbReference>
<gene>
    <name evidence="1" type="ORF">WR164_01370</name>
</gene>
<accession>A0A9W6AZY5</accession>
<keyword evidence="2" id="KW-1185">Reference proteome</keyword>